<sequence>MLEDQGKAHWHLLTSVGLLADRSKGFRTERDDVVAVSAESMPLIRDAGTASPANDK</sequence>
<dbReference type="Proteomes" id="UP000185109">
    <property type="component" value="Plasmid pRsp8C3c"/>
</dbReference>
<keyword evidence="1" id="KW-0614">Plasmid</keyword>
<proteinExistence type="predicted"/>
<accession>A0A1L5PDF5</accession>
<evidence type="ECO:0000313" key="1">
    <source>
        <dbReference type="EMBL" id="APO78163.1"/>
    </source>
</evidence>
<geneLocation type="plasmid" evidence="2">
    <name>prsp8c3c</name>
</geneLocation>
<name>A0A1L5PDF5_RHIET</name>
<organism evidence="1 2">
    <name type="scientific">Rhizobium etli 8C-3</name>
    <dbReference type="NCBI Taxonomy" id="538025"/>
    <lineage>
        <taxon>Bacteria</taxon>
        <taxon>Pseudomonadati</taxon>
        <taxon>Pseudomonadota</taxon>
        <taxon>Alphaproteobacteria</taxon>
        <taxon>Hyphomicrobiales</taxon>
        <taxon>Rhizobiaceae</taxon>
        <taxon>Rhizobium/Agrobacterium group</taxon>
        <taxon>Rhizobium</taxon>
    </lineage>
</organism>
<gene>
    <name evidence="1" type="ORF">AM571_PC00423</name>
</gene>
<reference evidence="1 2" key="1">
    <citation type="submission" date="2016-09" db="EMBL/GenBank/DDBJ databases">
        <title>The complete genome sequences of Rhizobium gallicum, symbiovars gallicum and phaseoli, symbionts associated to common bean (Phaseolus vulgaris).</title>
        <authorList>
            <person name="Bustos P."/>
            <person name="Santamaria R.I."/>
            <person name="Perez-Carrascal O.M."/>
            <person name="Juarez S."/>
            <person name="Lozano L."/>
            <person name="Martinez-Flores I."/>
            <person name="Martinez-Romero E."/>
            <person name="Cevallos M."/>
            <person name="Romero D."/>
            <person name="Davila G."/>
            <person name="Gonzalez V."/>
        </authorList>
    </citation>
    <scope>NUCLEOTIDE SEQUENCE [LARGE SCALE GENOMIC DNA]</scope>
    <source>
        <strain evidence="1 2">8C-3</strain>
        <plasmid evidence="2">Plasmid prsp8c3c</plasmid>
    </source>
</reference>
<evidence type="ECO:0000313" key="2">
    <source>
        <dbReference type="Proteomes" id="UP000185109"/>
    </source>
</evidence>
<protein>
    <submittedName>
        <fullName evidence="1">Uncharacterized protein</fullName>
    </submittedName>
</protein>
<dbReference type="AlphaFoldDB" id="A0A1L5PDF5"/>
<dbReference type="EMBL" id="CP017244">
    <property type="protein sequence ID" value="APO78163.1"/>
    <property type="molecule type" value="Genomic_DNA"/>
</dbReference>